<dbReference type="Pfam" id="PF00672">
    <property type="entry name" value="HAMP"/>
    <property type="match status" value="1"/>
</dbReference>
<dbReference type="GO" id="GO:0016020">
    <property type="term" value="C:membrane"/>
    <property type="evidence" value="ECO:0007669"/>
    <property type="project" value="InterPro"/>
</dbReference>
<evidence type="ECO:0000313" key="5">
    <source>
        <dbReference type="EMBL" id="QGU33889.1"/>
    </source>
</evidence>
<dbReference type="InterPro" id="IPR003660">
    <property type="entry name" value="HAMP_dom"/>
</dbReference>
<dbReference type="GO" id="GO:0007165">
    <property type="term" value="P:signal transduction"/>
    <property type="evidence" value="ECO:0007669"/>
    <property type="project" value="InterPro"/>
</dbReference>
<gene>
    <name evidence="5" type="ORF">E6P07_13440</name>
</gene>
<dbReference type="InterPro" id="IPR052016">
    <property type="entry name" value="Bact_Sigma-Reg"/>
</dbReference>
<dbReference type="InterPro" id="IPR036457">
    <property type="entry name" value="PPM-type-like_dom_sf"/>
</dbReference>
<dbReference type="Pfam" id="PF07228">
    <property type="entry name" value="SpoIIE"/>
    <property type="match status" value="1"/>
</dbReference>
<dbReference type="OrthoDB" id="5496380at2"/>
<dbReference type="Proteomes" id="UP000426424">
    <property type="component" value="Chromosome"/>
</dbReference>
<keyword evidence="3" id="KW-1133">Transmembrane helix</keyword>
<protein>
    <submittedName>
        <fullName evidence="5">SpoIIE family protein phosphatase</fullName>
    </submittedName>
</protein>
<evidence type="ECO:0000256" key="2">
    <source>
        <dbReference type="SAM" id="Coils"/>
    </source>
</evidence>
<dbReference type="InterPro" id="IPR001932">
    <property type="entry name" value="PPM-type_phosphatase-like_dom"/>
</dbReference>
<sequence>MTPSTEPLVGAADEADTTLSHIPLRHSLTFKQAAVTLLVVLLLGLAVGTLELVLDWRTRRIEVRENLERTLDLVEGSATEALYQLNPELGSRVVDGLMVFDLVRYVELRDDFGRVLASRKSPPLAASPFHRWSELFADMIHFSRPLRQAEPDGARIEVGVLRVELSPERLTEQFLHQAMRGALFGVVRAAGVLLLVMLLFYLMLTRPLLRLARAVAEVDPACPGRWSAPTLPGHGRDELGLLLAHLRRLLDASQDGLDQRDRVQAELTALTRELEQRVRERTQALEQALLDLETRKEEIEHAFEELDWTHRRLSETNRLLLESHAYARRIQTSMLPDPAALGADLGEVRVHWEPLHLVGGDWYWLERRGNQSLILLADCTGHGVPGAFVTLVLAAVTEQVLREMSVWEPARILADIDRLVRRRLRQDRAGDWTGLDSDDGLEAAVLLWDAGSRILEFASVGGIPLLCLDPGKGVTTLRGTRGHLGYQSLKPPAAIATERIAVAPGATLYLLTDGFTDQMGGSPRRLLGRGRILDWLESHATLGLSDQIEGLCRMLADYRGEEPRRDDMTLIAFRPRADAELK</sequence>
<keyword evidence="3" id="KW-0472">Membrane</keyword>
<keyword evidence="2" id="KW-0175">Coiled coil</keyword>
<dbReference type="KEGG" id="ttp:E6P07_13440"/>
<evidence type="ECO:0000313" key="6">
    <source>
        <dbReference type="Proteomes" id="UP000426424"/>
    </source>
</evidence>
<proteinExistence type="predicted"/>
<evidence type="ECO:0000256" key="1">
    <source>
        <dbReference type="ARBA" id="ARBA00022801"/>
    </source>
</evidence>
<dbReference type="GO" id="GO:0016791">
    <property type="term" value="F:phosphatase activity"/>
    <property type="evidence" value="ECO:0007669"/>
    <property type="project" value="TreeGrafter"/>
</dbReference>
<feature type="transmembrane region" description="Helical" evidence="3">
    <location>
        <begin position="33"/>
        <end position="54"/>
    </location>
</feature>
<dbReference type="SUPFAM" id="SSF81606">
    <property type="entry name" value="PP2C-like"/>
    <property type="match status" value="1"/>
</dbReference>
<dbReference type="SMART" id="SM00331">
    <property type="entry name" value="PP2C_SIG"/>
    <property type="match status" value="1"/>
</dbReference>
<dbReference type="Gene3D" id="3.60.40.10">
    <property type="entry name" value="PPM-type phosphatase domain"/>
    <property type="match status" value="1"/>
</dbReference>
<keyword evidence="1" id="KW-0378">Hydrolase</keyword>
<accession>A0A6I6EG13</accession>
<name>A0A6I6EG13_THETI</name>
<dbReference type="AlphaFoldDB" id="A0A6I6EG13"/>
<evidence type="ECO:0000256" key="3">
    <source>
        <dbReference type="SAM" id="Phobius"/>
    </source>
</evidence>
<keyword evidence="6" id="KW-1185">Reference proteome</keyword>
<dbReference type="PROSITE" id="PS50885">
    <property type="entry name" value="HAMP"/>
    <property type="match status" value="1"/>
</dbReference>
<dbReference type="EMBL" id="CP039268">
    <property type="protein sequence ID" value="QGU33889.1"/>
    <property type="molecule type" value="Genomic_DNA"/>
</dbReference>
<feature type="domain" description="HAMP" evidence="4">
    <location>
        <begin position="202"/>
        <end position="258"/>
    </location>
</feature>
<feature type="coiled-coil region" evidence="2">
    <location>
        <begin position="260"/>
        <end position="305"/>
    </location>
</feature>
<dbReference type="PANTHER" id="PTHR43156">
    <property type="entry name" value="STAGE II SPORULATION PROTEIN E-RELATED"/>
    <property type="match status" value="1"/>
</dbReference>
<dbReference type="PANTHER" id="PTHR43156:SF9">
    <property type="entry name" value="HAMP DOMAIN-CONTAINING PROTEIN"/>
    <property type="match status" value="1"/>
</dbReference>
<keyword evidence="3" id="KW-0812">Transmembrane</keyword>
<dbReference type="RefSeq" id="WP_153976073.1">
    <property type="nucleotide sequence ID" value="NZ_CP039268.1"/>
</dbReference>
<evidence type="ECO:0000259" key="4">
    <source>
        <dbReference type="PROSITE" id="PS50885"/>
    </source>
</evidence>
<reference evidence="5 6" key="1">
    <citation type="submission" date="2019-12" db="EMBL/GenBank/DDBJ databases">
        <title>The complete genome of the thermophilic, anoxygenic phototrophic gammaproteobacterium Thermochromatium tepidum.</title>
        <authorList>
            <person name="Sattley W.M."/>
            <person name="Swingley W.D."/>
            <person name="Burchell B.M."/>
            <person name="Gurbani S.A."/>
            <person name="Kujawa C.M."/>
            <person name="Nuccio D.A."/>
            <person name="Schladweiler J."/>
            <person name="Shaffer K.N."/>
            <person name="Stokes L.M."/>
            <person name="Touchman J.W."/>
            <person name="Blankenship R.E."/>
            <person name="Madigan M.T."/>
        </authorList>
    </citation>
    <scope>NUCLEOTIDE SEQUENCE [LARGE SCALE GENOMIC DNA]</scope>
    <source>
        <strain evidence="5 6">ATCC 43061</strain>
    </source>
</reference>
<organism evidence="5 6">
    <name type="scientific">Thermochromatium tepidum ATCC 43061</name>
    <dbReference type="NCBI Taxonomy" id="316276"/>
    <lineage>
        <taxon>Bacteria</taxon>
        <taxon>Pseudomonadati</taxon>
        <taxon>Pseudomonadota</taxon>
        <taxon>Gammaproteobacteria</taxon>
        <taxon>Chromatiales</taxon>
        <taxon>Chromatiaceae</taxon>
        <taxon>Thermochromatium</taxon>
    </lineage>
</organism>
<feature type="transmembrane region" description="Helical" evidence="3">
    <location>
        <begin position="182"/>
        <end position="204"/>
    </location>
</feature>